<gene>
    <name evidence="3" type="ORF">EAH89_14660</name>
</gene>
<dbReference type="GO" id="GO:0015074">
    <property type="term" value="P:DNA integration"/>
    <property type="evidence" value="ECO:0007669"/>
    <property type="project" value="InterPro"/>
</dbReference>
<protein>
    <recommendedName>
        <fullName evidence="2">Tyr recombinase domain-containing protein</fullName>
    </recommendedName>
</protein>
<keyword evidence="4" id="KW-1185">Reference proteome</keyword>
<feature type="domain" description="Tyr recombinase" evidence="2">
    <location>
        <begin position="157"/>
        <end position="322"/>
    </location>
</feature>
<dbReference type="GO" id="GO:0006310">
    <property type="term" value="P:DNA recombination"/>
    <property type="evidence" value="ECO:0007669"/>
    <property type="project" value="UniProtKB-KW"/>
</dbReference>
<evidence type="ECO:0000256" key="1">
    <source>
        <dbReference type="ARBA" id="ARBA00023172"/>
    </source>
</evidence>
<proteinExistence type="predicted"/>
<dbReference type="InterPro" id="IPR011010">
    <property type="entry name" value="DNA_brk_join_enz"/>
</dbReference>
<organism evidence="3 4">
    <name type="scientific">Muricoccus nepalensis</name>
    <dbReference type="NCBI Taxonomy" id="1854500"/>
    <lineage>
        <taxon>Bacteria</taxon>
        <taxon>Pseudomonadati</taxon>
        <taxon>Pseudomonadota</taxon>
        <taxon>Alphaproteobacteria</taxon>
        <taxon>Acetobacterales</taxon>
        <taxon>Roseomonadaceae</taxon>
        <taxon>Muricoccus</taxon>
    </lineage>
</organism>
<dbReference type="EMBL" id="RCZP01000013">
    <property type="protein sequence ID" value="TPG55489.1"/>
    <property type="molecule type" value="Genomic_DNA"/>
</dbReference>
<dbReference type="AlphaFoldDB" id="A0A502G132"/>
<comment type="caution">
    <text evidence="3">The sequence shown here is derived from an EMBL/GenBank/DDBJ whole genome shotgun (WGS) entry which is preliminary data.</text>
</comment>
<dbReference type="Proteomes" id="UP000317078">
    <property type="component" value="Unassembled WGS sequence"/>
</dbReference>
<evidence type="ECO:0000259" key="2">
    <source>
        <dbReference type="Pfam" id="PF00589"/>
    </source>
</evidence>
<dbReference type="GO" id="GO:0003677">
    <property type="term" value="F:DNA binding"/>
    <property type="evidence" value="ECO:0007669"/>
    <property type="project" value="InterPro"/>
</dbReference>
<reference evidence="3 4" key="1">
    <citation type="journal article" date="2019" name="Environ. Microbiol.">
        <title>Species interactions and distinct microbial communities in high Arctic permafrost affected cryosols are associated with the CH4 and CO2 gas fluxes.</title>
        <authorList>
            <person name="Altshuler I."/>
            <person name="Hamel J."/>
            <person name="Turney S."/>
            <person name="Magnuson E."/>
            <person name="Levesque R."/>
            <person name="Greer C."/>
            <person name="Whyte L.G."/>
        </authorList>
    </citation>
    <scope>NUCLEOTIDE SEQUENCE [LARGE SCALE GENOMIC DNA]</scope>
    <source>
        <strain evidence="3 4">S9.3B</strain>
    </source>
</reference>
<sequence length="463" mass="51397">MTCFMAEIIKSQRAGGISHYFSMLSRMTGLPYFRSIDIPGEPIGMAFMSELIGSYPEHARYLARYARDWYEWCCDQGYPRFSAEVCFELREIRFGGNAKGAAVLSLDPDGGPLNDIETTALLNALRASRDDGRISLQQQVAIWLCTALGGNNQQYVLMRADDLLELEEPDSDGAFYQIRVARIKKRHARERHEFKTRKLTREIGSLVQELISQNRASLGAGVPAGVAMPVFMRPYLREARLGGAFHEYALSMSTDEFGSLVRTSVAQLGVVSPRTGKALQATCRRFRYTFATRLVREGASQREVAETLDHTDLQNVQCYFDLKSDIVEKLDEAMALTLGPISQAFLGHLVRTEALAVRGGEAGARIYRHDREAPALDPIGTCGSFSFCGLNAPVACYTCNKFQPWLDAPHQELLRDLLAERKRREEGGLDGRMVALTDTTILAVADVVSRVAATKSGDHNHVG</sequence>
<dbReference type="Pfam" id="PF00589">
    <property type="entry name" value="Phage_integrase"/>
    <property type="match status" value="1"/>
</dbReference>
<dbReference type="InterPro" id="IPR013762">
    <property type="entry name" value="Integrase-like_cat_sf"/>
</dbReference>
<evidence type="ECO:0000313" key="3">
    <source>
        <dbReference type="EMBL" id="TPG55489.1"/>
    </source>
</evidence>
<dbReference type="SUPFAM" id="SSF56349">
    <property type="entry name" value="DNA breaking-rejoining enzymes"/>
    <property type="match status" value="1"/>
</dbReference>
<dbReference type="Gene3D" id="1.10.443.10">
    <property type="entry name" value="Intergrase catalytic core"/>
    <property type="match status" value="1"/>
</dbReference>
<keyword evidence="1" id="KW-0233">DNA recombination</keyword>
<name>A0A502G132_9PROT</name>
<evidence type="ECO:0000313" key="4">
    <source>
        <dbReference type="Proteomes" id="UP000317078"/>
    </source>
</evidence>
<accession>A0A502G132</accession>
<dbReference type="InterPro" id="IPR002104">
    <property type="entry name" value="Integrase_catalytic"/>
</dbReference>